<evidence type="ECO:0000313" key="4">
    <source>
        <dbReference type="Proteomes" id="UP000663829"/>
    </source>
</evidence>
<dbReference type="Proteomes" id="UP000681722">
    <property type="component" value="Unassembled WGS sequence"/>
</dbReference>
<feature type="compositionally biased region" description="Acidic residues" evidence="1">
    <location>
        <begin position="61"/>
        <end position="81"/>
    </location>
</feature>
<evidence type="ECO:0000313" key="3">
    <source>
        <dbReference type="EMBL" id="CAF4293664.1"/>
    </source>
</evidence>
<accession>A0A815KT13</accession>
<dbReference type="PANTHER" id="PTHR45749:SF27">
    <property type="entry name" value="TTF-TYPE DOMAIN-CONTAINING PROTEIN"/>
    <property type="match status" value="1"/>
</dbReference>
<dbReference type="Proteomes" id="UP000663829">
    <property type="component" value="Unassembled WGS sequence"/>
</dbReference>
<name>A0A815KT13_9BILA</name>
<gene>
    <name evidence="2" type="ORF">GPM918_LOCUS33204</name>
    <name evidence="3" type="ORF">SRO942_LOCUS33885</name>
</gene>
<evidence type="ECO:0000313" key="2">
    <source>
        <dbReference type="EMBL" id="CAF1399734.1"/>
    </source>
</evidence>
<dbReference type="EMBL" id="CAJOBC010082884">
    <property type="protein sequence ID" value="CAF4293664.1"/>
    <property type="molecule type" value="Genomic_DNA"/>
</dbReference>
<dbReference type="AlphaFoldDB" id="A0A815KT13"/>
<evidence type="ECO:0000256" key="1">
    <source>
        <dbReference type="SAM" id="MobiDB-lite"/>
    </source>
</evidence>
<comment type="caution">
    <text evidence="2">The sequence shown here is derived from an EMBL/GenBank/DDBJ whole genome shotgun (WGS) entry which is preliminary data.</text>
</comment>
<keyword evidence="4" id="KW-1185">Reference proteome</keyword>
<proteinExistence type="predicted"/>
<feature type="region of interest" description="Disordered" evidence="1">
    <location>
        <begin position="61"/>
        <end position="95"/>
    </location>
</feature>
<evidence type="ECO:0008006" key="5">
    <source>
        <dbReference type="Google" id="ProtNLM"/>
    </source>
</evidence>
<dbReference type="PANTHER" id="PTHR45749">
    <property type="match status" value="1"/>
</dbReference>
<organism evidence="2 4">
    <name type="scientific">Didymodactylos carnosus</name>
    <dbReference type="NCBI Taxonomy" id="1234261"/>
    <lineage>
        <taxon>Eukaryota</taxon>
        <taxon>Metazoa</taxon>
        <taxon>Spiralia</taxon>
        <taxon>Gnathifera</taxon>
        <taxon>Rotifera</taxon>
        <taxon>Eurotatoria</taxon>
        <taxon>Bdelloidea</taxon>
        <taxon>Philodinida</taxon>
        <taxon>Philodinidae</taxon>
        <taxon>Didymodactylos</taxon>
    </lineage>
</organism>
<dbReference type="EMBL" id="CAJNOQ010017466">
    <property type="protein sequence ID" value="CAF1399734.1"/>
    <property type="molecule type" value="Genomic_DNA"/>
</dbReference>
<reference evidence="2" key="1">
    <citation type="submission" date="2021-02" db="EMBL/GenBank/DDBJ databases">
        <authorList>
            <person name="Nowell W R."/>
        </authorList>
    </citation>
    <scope>NUCLEOTIDE SEQUENCE</scope>
</reference>
<protein>
    <recommendedName>
        <fullName evidence="5">HAT C-terminal dimerisation domain-containing protein</fullName>
    </recommendedName>
</protein>
<sequence>MPVRCVTKVAPAHELNEFRKYYKSAKKFVDASDMLPTKYQKNYVNFERQYVRKQCGIYVESNEEDDDNNENQDPENDESENENQANRKDRSKNEITANSAIERTIKPWLSNSFTKPLRVLWGTSGYPHLMCIYKILTVLPVTSCSAERALSKVAIAKNRLRSTMIDDWFASLVIIASEKDIVNKLNREELIDDFAMSSRALKKELLQQYQG</sequence>
<dbReference type="OrthoDB" id="6585549at2759"/>